<evidence type="ECO:0000313" key="4">
    <source>
        <dbReference type="Proteomes" id="UP000683000"/>
    </source>
</evidence>
<feature type="transmembrane region" description="Helical" evidence="2">
    <location>
        <begin position="120"/>
        <end position="145"/>
    </location>
</feature>
<keyword evidence="2" id="KW-0812">Transmembrane</keyword>
<gene>
    <name evidence="3" type="ORF">JVT61DRAFT_7777</name>
</gene>
<dbReference type="AlphaFoldDB" id="A0A8I2YIN9"/>
<comment type="caution">
    <text evidence="3">The sequence shown here is derived from an EMBL/GenBank/DDBJ whole genome shotgun (WGS) entry which is preliminary data.</text>
</comment>
<accession>A0A8I2YIN9</accession>
<feature type="transmembrane region" description="Helical" evidence="2">
    <location>
        <begin position="66"/>
        <end position="84"/>
    </location>
</feature>
<feature type="compositionally biased region" description="Basic and acidic residues" evidence="1">
    <location>
        <begin position="273"/>
        <end position="285"/>
    </location>
</feature>
<evidence type="ECO:0000313" key="3">
    <source>
        <dbReference type="EMBL" id="KAG6372337.1"/>
    </source>
</evidence>
<proteinExistence type="predicted"/>
<evidence type="ECO:0000256" key="2">
    <source>
        <dbReference type="SAM" id="Phobius"/>
    </source>
</evidence>
<keyword evidence="2" id="KW-0472">Membrane</keyword>
<dbReference type="EMBL" id="JAGFBS010000028">
    <property type="protein sequence ID" value="KAG6372337.1"/>
    <property type="molecule type" value="Genomic_DNA"/>
</dbReference>
<organism evidence="3 4">
    <name type="scientific">Boletus reticuloceps</name>
    <dbReference type="NCBI Taxonomy" id="495285"/>
    <lineage>
        <taxon>Eukaryota</taxon>
        <taxon>Fungi</taxon>
        <taxon>Dikarya</taxon>
        <taxon>Basidiomycota</taxon>
        <taxon>Agaricomycotina</taxon>
        <taxon>Agaricomycetes</taxon>
        <taxon>Agaricomycetidae</taxon>
        <taxon>Boletales</taxon>
        <taxon>Boletineae</taxon>
        <taxon>Boletaceae</taxon>
        <taxon>Boletoideae</taxon>
        <taxon>Boletus</taxon>
    </lineage>
</organism>
<evidence type="ECO:0000256" key="1">
    <source>
        <dbReference type="SAM" id="MobiDB-lite"/>
    </source>
</evidence>
<feature type="region of interest" description="Disordered" evidence="1">
    <location>
        <begin position="219"/>
        <end position="285"/>
    </location>
</feature>
<keyword evidence="2" id="KW-1133">Transmembrane helix</keyword>
<reference evidence="3" key="1">
    <citation type="submission" date="2021-03" db="EMBL/GenBank/DDBJ databases">
        <title>Evolutionary innovations through gain and loss of genes in the ectomycorrhizal Boletales.</title>
        <authorList>
            <person name="Wu G."/>
            <person name="Miyauchi S."/>
            <person name="Morin E."/>
            <person name="Yang Z.-L."/>
            <person name="Xu J."/>
            <person name="Martin F.M."/>
        </authorList>
    </citation>
    <scope>NUCLEOTIDE SEQUENCE</scope>
    <source>
        <strain evidence="3">BR01</strain>
    </source>
</reference>
<dbReference type="Proteomes" id="UP000683000">
    <property type="component" value="Unassembled WGS sequence"/>
</dbReference>
<protein>
    <submittedName>
        <fullName evidence="3">Uncharacterized protein</fullName>
    </submittedName>
</protein>
<keyword evidence="4" id="KW-1185">Reference proteome</keyword>
<dbReference type="OrthoDB" id="7862095at2759"/>
<sequence length="329" mass="37089">MHVNLKGWLFHSSHFCFCVPVRAGFVLMSITDIPSFWDDIGHYMVRDIPFIGVVARKQLFVTIYTYFLYVHFVLNLIVGIYFLVTVRASNREQLVDYCAEVFVNTSTESSCSGLMRVSTYAFIAIVAALLLFEFYGVLIATRYVYRLRKQKRDDRSRRLGYFHALSKPDTSSTRHTRQASDNIELLHSRDSTVDPQDLEDAVLDIGPRSYIPVSTYDRDLPPVPALGSPQSLPGTTPVRRIRALPPRPDTASSVVTRAPSRPQEDAILPDKLPNPHEPRSRGREAQLRVDIGDGSPIYGAEVSSTAHSALMDHATYIQSIFVRSNPSLR</sequence>
<name>A0A8I2YIN9_9AGAM</name>